<evidence type="ECO:0000313" key="1">
    <source>
        <dbReference type="EMBL" id="DAD78646.1"/>
    </source>
</evidence>
<reference evidence="1" key="1">
    <citation type="journal article" date="2021" name="Proc. Natl. Acad. Sci. U.S.A.">
        <title>A Catalog of Tens of Thousands of Viruses from Human Metagenomes Reveals Hidden Associations with Chronic Diseases.</title>
        <authorList>
            <person name="Tisza M.J."/>
            <person name="Buck C.B."/>
        </authorList>
    </citation>
    <scope>NUCLEOTIDE SEQUENCE</scope>
    <source>
        <strain evidence="1">CtB3v5</strain>
    </source>
</reference>
<organism evidence="1">
    <name type="scientific">Siphoviridae sp. ctB3v5</name>
    <dbReference type="NCBI Taxonomy" id="2826186"/>
    <lineage>
        <taxon>Viruses</taxon>
        <taxon>Duplodnaviria</taxon>
        <taxon>Heunggongvirae</taxon>
        <taxon>Uroviricota</taxon>
        <taxon>Caudoviricetes</taxon>
    </lineage>
</organism>
<dbReference type="EMBL" id="BK014849">
    <property type="protein sequence ID" value="DAD78646.1"/>
    <property type="molecule type" value="Genomic_DNA"/>
</dbReference>
<sequence>MINKERIYRYRQLLNGLNNSIIDYIERYITLGKKYQTLENFNAAQSYALMVKGTWLGMQPMLDSECTKREKEALWFYWNSITIYDYTSSKFEEE</sequence>
<protein>
    <submittedName>
        <fullName evidence="1">Uncharacterized protein</fullName>
    </submittedName>
</protein>
<name>A0A8S5M8T2_9CAUD</name>
<proteinExistence type="predicted"/>
<accession>A0A8S5M8T2</accession>